<organism evidence="2 3">
    <name type="scientific">Claviceps purpurea (strain 20.1)</name>
    <name type="common">Ergot fungus</name>
    <name type="synonym">Sphacelia segetum</name>
    <dbReference type="NCBI Taxonomy" id="1111077"/>
    <lineage>
        <taxon>Eukaryota</taxon>
        <taxon>Fungi</taxon>
        <taxon>Dikarya</taxon>
        <taxon>Ascomycota</taxon>
        <taxon>Pezizomycotina</taxon>
        <taxon>Sordariomycetes</taxon>
        <taxon>Hypocreomycetidae</taxon>
        <taxon>Hypocreales</taxon>
        <taxon>Clavicipitaceae</taxon>
        <taxon>Claviceps</taxon>
    </lineage>
</organism>
<reference evidence="2 3" key="1">
    <citation type="journal article" date="2013" name="PLoS Genet.">
        <title>Plant-symbiotic fungi as chemical engineers: Multi-genome analysis of the Clavicipitaceae reveals dynamics of alkaloid loci.</title>
        <authorList>
            <person name="Schardl C.L."/>
            <person name="Young C.A."/>
            <person name="Hesse U."/>
            <person name="Amyotte S.G."/>
            <person name="Andreeva K."/>
            <person name="Calie P.J."/>
            <person name="Fleetwood D.J."/>
            <person name="Haws D.C."/>
            <person name="Moore N."/>
            <person name="Oeser B."/>
            <person name="Panaccione D.G."/>
            <person name="Schweri K.K."/>
            <person name="Voisey C.R."/>
            <person name="Farman M.L."/>
            <person name="Jaromczyk J.W."/>
            <person name="Roe B.A."/>
            <person name="O'Sullivan D.M."/>
            <person name="Scott B."/>
            <person name="Tudzynski P."/>
            <person name="An Z."/>
            <person name="Arnaoudova E.G."/>
            <person name="Bullock C.T."/>
            <person name="Charlton N.D."/>
            <person name="Chen L."/>
            <person name="Cox M."/>
            <person name="Dinkins R.D."/>
            <person name="Florea S."/>
            <person name="Glenn A.E."/>
            <person name="Gordon A."/>
            <person name="Gueldener U."/>
            <person name="Harris D.R."/>
            <person name="Hollin W."/>
            <person name="Jaromczyk J."/>
            <person name="Johnson R.D."/>
            <person name="Khan A.K."/>
            <person name="Leistner E."/>
            <person name="Leuchtmann A."/>
            <person name="Li C."/>
            <person name="Liu J."/>
            <person name="Liu J."/>
            <person name="Liu M."/>
            <person name="Mace W."/>
            <person name="Machado C."/>
            <person name="Nagabhyru P."/>
            <person name="Pan J."/>
            <person name="Schmid J."/>
            <person name="Sugawara K."/>
            <person name="Steiner U."/>
            <person name="Takach J.E."/>
            <person name="Tanaka E."/>
            <person name="Webb J.S."/>
            <person name="Wilson E.V."/>
            <person name="Wiseman J.L."/>
            <person name="Yoshida R."/>
            <person name="Zeng Z."/>
        </authorList>
    </citation>
    <scope>NUCLEOTIDE SEQUENCE [LARGE SCALE GENOMIC DNA]</scope>
    <source>
        <strain evidence="2 3">20.1</strain>
    </source>
</reference>
<gene>
    <name evidence="2" type="ORF">CPUR_03470</name>
</gene>
<dbReference type="EMBL" id="CAGA01000015">
    <property type="protein sequence ID" value="CCE29623.1"/>
    <property type="molecule type" value="Genomic_DNA"/>
</dbReference>
<name>M1W948_CLAP2</name>
<dbReference type="InterPro" id="IPR058353">
    <property type="entry name" value="DUF8040"/>
</dbReference>
<dbReference type="VEuPathDB" id="FungiDB:CPUR_03470"/>
<evidence type="ECO:0000313" key="3">
    <source>
        <dbReference type="Proteomes" id="UP000016801"/>
    </source>
</evidence>
<protein>
    <recommendedName>
        <fullName evidence="1">DUF8040 domain-containing protein</fullName>
    </recommendedName>
</protein>
<sequence>MKDLLVGPDTIFLNLFRLDHTEFGVLLKWARDTGTQDDKNFTVWQKLMVFLHIIGHHVSYRNVSNRFRMSIATINRIFNEVLVALAHNLSTAVSFKSLESDMRKALTLITESGNYYDDATGVIETADEKWEEFERNYGDKAKAIRNKGIPWVESLTKQVWPDARPTGEGYRGRKGLEASRILARKRPTRQILLLIQRRRRPRARVAITPATQQSTIPKRRHHRLDQLLPQRSFLTDILDADLNRPPQGIRTL</sequence>
<evidence type="ECO:0000259" key="1">
    <source>
        <dbReference type="Pfam" id="PF26138"/>
    </source>
</evidence>
<keyword evidence="3" id="KW-1185">Reference proteome</keyword>
<dbReference type="HOGENOM" id="CLU_1102681_0_0_1"/>
<dbReference type="AlphaFoldDB" id="M1W948"/>
<comment type="caution">
    <text evidence="2">The sequence shown here is derived from an EMBL/GenBank/DDBJ whole genome shotgun (WGS) entry which is preliminary data.</text>
</comment>
<dbReference type="Proteomes" id="UP000016801">
    <property type="component" value="Unassembled WGS sequence"/>
</dbReference>
<feature type="domain" description="DUF8040" evidence="1">
    <location>
        <begin position="2"/>
        <end position="86"/>
    </location>
</feature>
<evidence type="ECO:0000313" key="2">
    <source>
        <dbReference type="EMBL" id="CCE29623.1"/>
    </source>
</evidence>
<dbReference type="eggNOG" id="ENOG502T5AH">
    <property type="taxonomic scope" value="Eukaryota"/>
</dbReference>
<proteinExistence type="predicted"/>
<dbReference type="Pfam" id="PF26138">
    <property type="entry name" value="DUF8040"/>
    <property type="match status" value="1"/>
</dbReference>
<dbReference type="OrthoDB" id="1681765at2759"/>
<accession>M1W948</accession>